<evidence type="ECO:0000313" key="1">
    <source>
        <dbReference type="EMBL" id="CAG8548917.1"/>
    </source>
</evidence>
<reference evidence="1" key="1">
    <citation type="submission" date="2021-06" db="EMBL/GenBank/DDBJ databases">
        <authorList>
            <person name="Kallberg Y."/>
            <person name="Tangrot J."/>
            <person name="Rosling A."/>
        </authorList>
    </citation>
    <scope>NUCLEOTIDE SEQUENCE</scope>
    <source>
        <strain evidence="1">MA461A</strain>
    </source>
</reference>
<dbReference type="Proteomes" id="UP000789920">
    <property type="component" value="Unassembled WGS sequence"/>
</dbReference>
<protein>
    <submittedName>
        <fullName evidence="1">24195_t:CDS:1</fullName>
    </submittedName>
</protein>
<sequence>MFSKFHLIFITTLTFIAIIINSALTAPVENPNKHKEIFNARVDTAVSIVTKQYPSAKLYEADGKALGELTRDPAKIDHMRVVFWNENQTTVIIEETSLGKFGQPTLLNEPWLEDIEIEWPIKMTLDSAHKLKEAAGFNEPYKTVTLRHILYPGIRHPLFIFGNGSSQFVFVDTVTSNVTTGK</sequence>
<keyword evidence="2" id="KW-1185">Reference proteome</keyword>
<organism evidence="1 2">
    <name type="scientific">Racocetra persica</name>
    <dbReference type="NCBI Taxonomy" id="160502"/>
    <lineage>
        <taxon>Eukaryota</taxon>
        <taxon>Fungi</taxon>
        <taxon>Fungi incertae sedis</taxon>
        <taxon>Mucoromycota</taxon>
        <taxon>Glomeromycotina</taxon>
        <taxon>Glomeromycetes</taxon>
        <taxon>Diversisporales</taxon>
        <taxon>Gigasporaceae</taxon>
        <taxon>Racocetra</taxon>
    </lineage>
</organism>
<name>A0ACA9LVQ6_9GLOM</name>
<comment type="caution">
    <text evidence="1">The sequence shown here is derived from an EMBL/GenBank/DDBJ whole genome shotgun (WGS) entry which is preliminary data.</text>
</comment>
<dbReference type="EMBL" id="CAJVQC010005078">
    <property type="protein sequence ID" value="CAG8548917.1"/>
    <property type="molecule type" value="Genomic_DNA"/>
</dbReference>
<gene>
    <name evidence="1" type="ORF">RPERSI_LOCUS3875</name>
</gene>
<proteinExistence type="predicted"/>
<accession>A0ACA9LVQ6</accession>
<evidence type="ECO:0000313" key="2">
    <source>
        <dbReference type="Proteomes" id="UP000789920"/>
    </source>
</evidence>